<comment type="caution">
    <text evidence="6">The sequence shown here is derived from an EMBL/GenBank/DDBJ whole genome shotgun (WGS) entry which is preliminary data.</text>
</comment>
<keyword evidence="7" id="KW-1185">Reference proteome</keyword>
<reference evidence="6 7" key="1">
    <citation type="submission" date="2015-06" db="EMBL/GenBank/DDBJ databases">
        <title>Draft genome sequence of an Alphaproteobacteria species associated to the Mediterranean sponge Oscarella lobularis.</title>
        <authorList>
            <person name="Jourda C."/>
            <person name="Santini S."/>
            <person name="Claverie J.-M."/>
        </authorList>
    </citation>
    <scope>NUCLEOTIDE SEQUENCE [LARGE SCALE GENOMIC DNA]</scope>
    <source>
        <strain evidence="6">IGS</strain>
    </source>
</reference>
<keyword evidence="4" id="KW-0418">Kinase</keyword>
<dbReference type="PANTHER" id="PTHR24421">
    <property type="entry name" value="NITRATE/NITRITE SENSOR PROTEIN NARX-RELATED"/>
    <property type="match status" value="1"/>
</dbReference>
<dbReference type="Gene3D" id="3.30.565.10">
    <property type="entry name" value="Histidine kinase-like ATPase, C-terminal domain"/>
    <property type="match status" value="1"/>
</dbReference>
<organism evidence="6 7">
    <name type="scientific">Candidatus Rhodobacter oscarellae</name>
    <dbReference type="NCBI Taxonomy" id="1675527"/>
    <lineage>
        <taxon>Bacteria</taxon>
        <taxon>Pseudomonadati</taxon>
        <taxon>Pseudomonadota</taxon>
        <taxon>Alphaproteobacteria</taxon>
        <taxon>Rhodobacterales</taxon>
        <taxon>Rhodobacter group</taxon>
        <taxon>Rhodobacter</taxon>
    </lineage>
</organism>
<evidence type="ECO:0000256" key="3">
    <source>
        <dbReference type="ARBA" id="ARBA00022679"/>
    </source>
</evidence>
<gene>
    <name evidence="6" type="ORF">AIOL_004631</name>
</gene>
<accession>A0A0J9ED51</accession>
<evidence type="ECO:0000313" key="6">
    <source>
        <dbReference type="EMBL" id="KMW59649.1"/>
    </source>
</evidence>
<dbReference type="InterPro" id="IPR036890">
    <property type="entry name" value="HATPase_C_sf"/>
</dbReference>
<dbReference type="PANTHER" id="PTHR24421:SF10">
    <property type="entry name" value="NITRATE_NITRITE SENSOR PROTEIN NARQ"/>
    <property type="match status" value="1"/>
</dbReference>
<proteinExistence type="predicted"/>
<evidence type="ECO:0000256" key="2">
    <source>
        <dbReference type="ARBA" id="ARBA00012438"/>
    </source>
</evidence>
<comment type="catalytic activity">
    <reaction evidence="1">
        <text>ATP + protein L-histidine = ADP + protein N-phospho-L-histidine.</text>
        <dbReference type="EC" id="2.7.13.3"/>
    </reaction>
</comment>
<evidence type="ECO:0000256" key="4">
    <source>
        <dbReference type="ARBA" id="ARBA00022777"/>
    </source>
</evidence>
<dbReference type="GO" id="GO:0004673">
    <property type="term" value="F:protein histidine kinase activity"/>
    <property type="evidence" value="ECO:0007669"/>
    <property type="project" value="UniProtKB-EC"/>
</dbReference>
<dbReference type="GO" id="GO:0000160">
    <property type="term" value="P:phosphorelay signal transduction system"/>
    <property type="evidence" value="ECO:0007669"/>
    <property type="project" value="UniProtKB-KW"/>
</dbReference>
<dbReference type="EMBL" id="LFTY01000002">
    <property type="protein sequence ID" value="KMW59649.1"/>
    <property type="molecule type" value="Genomic_DNA"/>
</dbReference>
<evidence type="ECO:0000256" key="5">
    <source>
        <dbReference type="ARBA" id="ARBA00023012"/>
    </source>
</evidence>
<dbReference type="EC" id="2.7.13.3" evidence="2"/>
<dbReference type="RefSeq" id="WP_152912649.1">
    <property type="nucleotide sequence ID" value="NZ_LFTY01000002.1"/>
</dbReference>
<dbReference type="SUPFAM" id="SSF55874">
    <property type="entry name" value="ATPase domain of HSP90 chaperone/DNA topoisomerase II/histidine kinase"/>
    <property type="match status" value="1"/>
</dbReference>
<name>A0A0J9ED51_9RHOB</name>
<dbReference type="InterPro" id="IPR050482">
    <property type="entry name" value="Sensor_HK_TwoCompSys"/>
</dbReference>
<dbReference type="AlphaFoldDB" id="A0A0J9ED51"/>
<dbReference type="Proteomes" id="UP000037178">
    <property type="component" value="Unassembled WGS sequence"/>
</dbReference>
<evidence type="ECO:0000256" key="1">
    <source>
        <dbReference type="ARBA" id="ARBA00000085"/>
    </source>
</evidence>
<evidence type="ECO:0000313" key="7">
    <source>
        <dbReference type="Proteomes" id="UP000037178"/>
    </source>
</evidence>
<sequence>MLVKKFGPSPAVEVQIGADVCLPPEVQVTYYRIAQEALNNIVKHAGSRGAAIQFDGLEGQAMLTTSDQGEGAGFTFQVRRRVVERMPLVASGSRLKSVSFVTVKLRFFIKRLH</sequence>
<dbReference type="PATRIC" id="fig|1675527.3.peg.4847"/>
<keyword evidence="3" id="KW-0808">Transferase</keyword>
<dbReference type="STRING" id="1675527.AIOL_004631"/>
<protein>
    <recommendedName>
        <fullName evidence="2">histidine kinase</fullName>
        <ecNumber evidence="2">2.7.13.3</ecNumber>
    </recommendedName>
</protein>
<keyword evidence="5" id="KW-0902">Two-component regulatory system</keyword>